<reference evidence="10" key="1">
    <citation type="submission" date="2021-06" db="EMBL/GenBank/DDBJ databases">
        <title>Description of novel taxa of the family Lachnospiraceae.</title>
        <authorList>
            <person name="Chaplin A.V."/>
            <person name="Sokolova S.R."/>
            <person name="Pikina A.P."/>
            <person name="Korzhanova M."/>
            <person name="Belova V."/>
            <person name="Korostin D."/>
            <person name="Efimov B.A."/>
        </authorList>
    </citation>
    <scope>NUCLEOTIDE SEQUENCE</scope>
    <source>
        <strain evidence="10">ASD5720</strain>
    </source>
</reference>
<evidence type="ECO:0000256" key="5">
    <source>
        <dbReference type="ARBA" id="ARBA00022840"/>
    </source>
</evidence>
<evidence type="ECO:0000313" key="11">
    <source>
        <dbReference type="Proteomes" id="UP000712157"/>
    </source>
</evidence>
<keyword evidence="4 8" id="KW-0418">Kinase</keyword>
<dbReference type="GO" id="GO:0005524">
    <property type="term" value="F:ATP binding"/>
    <property type="evidence" value="ECO:0007669"/>
    <property type="project" value="UniProtKB-UniRule"/>
</dbReference>
<dbReference type="EC" id="2.7.4.25" evidence="8"/>
<feature type="binding site" evidence="8">
    <location>
        <begin position="9"/>
        <end position="17"/>
    </location>
    <ligand>
        <name>ATP</name>
        <dbReference type="ChEBI" id="CHEBI:30616"/>
    </ligand>
</feature>
<evidence type="ECO:0000256" key="7">
    <source>
        <dbReference type="ARBA" id="ARBA00048478"/>
    </source>
</evidence>
<gene>
    <name evidence="8 10" type="primary">cmk</name>
    <name evidence="10" type="ORF">KTH89_17095</name>
</gene>
<dbReference type="GO" id="GO:0036431">
    <property type="term" value="F:dCMP kinase activity"/>
    <property type="evidence" value="ECO:0007669"/>
    <property type="project" value="InterPro"/>
</dbReference>
<comment type="caution">
    <text evidence="10">The sequence shown here is derived from an EMBL/GenBank/DDBJ whole genome shotgun (WGS) entry which is preliminary data.</text>
</comment>
<accession>A0A949JZU1</accession>
<organism evidence="10 11">
    <name type="scientific">Diplocloster agilis</name>
    <dbReference type="NCBI Taxonomy" id="2850323"/>
    <lineage>
        <taxon>Bacteria</taxon>
        <taxon>Bacillati</taxon>
        <taxon>Bacillota</taxon>
        <taxon>Clostridia</taxon>
        <taxon>Lachnospirales</taxon>
        <taxon>Lachnospiraceae</taxon>
        <taxon>Diplocloster</taxon>
    </lineage>
</organism>
<dbReference type="RefSeq" id="WP_238722504.1">
    <property type="nucleotide sequence ID" value="NZ_JAHQCW010000031.1"/>
</dbReference>
<keyword evidence="5 8" id="KW-0067">ATP-binding</keyword>
<evidence type="ECO:0000256" key="1">
    <source>
        <dbReference type="ARBA" id="ARBA00009427"/>
    </source>
</evidence>
<dbReference type="InterPro" id="IPR011994">
    <property type="entry name" value="Cytidylate_kinase_dom"/>
</dbReference>
<dbReference type="Pfam" id="PF02224">
    <property type="entry name" value="Cytidylate_kin"/>
    <property type="match status" value="1"/>
</dbReference>
<evidence type="ECO:0000256" key="2">
    <source>
        <dbReference type="ARBA" id="ARBA00022679"/>
    </source>
</evidence>
<dbReference type="SUPFAM" id="SSF52540">
    <property type="entry name" value="P-loop containing nucleoside triphosphate hydrolases"/>
    <property type="match status" value="1"/>
</dbReference>
<evidence type="ECO:0000259" key="9">
    <source>
        <dbReference type="Pfam" id="PF02224"/>
    </source>
</evidence>
<dbReference type="InterPro" id="IPR003136">
    <property type="entry name" value="Cytidylate_kin"/>
</dbReference>
<name>A0A949JZU1_9FIRM</name>
<dbReference type="EMBL" id="JAHQCW010000031">
    <property type="protein sequence ID" value="MBU9738263.1"/>
    <property type="molecule type" value="Genomic_DNA"/>
</dbReference>
<evidence type="ECO:0000256" key="4">
    <source>
        <dbReference type="ARBA" id="ARBA00022777"/>
    </source>
</evidence>
<protein>
    <recommendedName>
        <fullName evidence="8">Cytidylate kinase</fullName>
        <shortName evidence="8">CK</shortName>
        <ecNumber evidence="8">2.7.4.25</ecNumber>
    </recommendedName>
    <alternativeName>
        <fullName evidence="8">Cytidine monophosphate kinase</fullName>
        <shortName evidence="8">CMP kinase</shortName>
    </alternativeName>
</protein>
<keyword evidence="11" id="KW-1185">Reference proteome</keyword>
<keyword evidence="3 8" id="KW-0547">Nucleotide-binding</keyword>
<comment type="catalytic activity">
    <reaction evidence="6 8">
        <text>dCMP + ATP = dCDP + ADP</text>
        <dbReference type="Rhea" id="RHEA:25094"/>
        <dbReference type="ChEBI" id="CHEBI:30616"/>
        <dbReference type="ChEBI" id="CHEBI:57566"/>
        <dbReference type="ChEBI" id="CHEBI:58593"/>
        <dbReference type="ChEBI" id="CHEBI:456216"/>
        <dbReference type="EC" id="2.7.4.25"/>
    </reaction>
</comment>
<proteinExistence type="inferred from homology"/>
<dbReference type="Proteomes" id="UP000712157">
    <property type="component" value="Unassembled WGS sequence"/>
</dbReference>
<evidence type="ECO:0000256" key="6">
    <source>
        <dbReference type="ARBA" id="ARBA00047615"/>
    </source>
</evidence>
<dbReference type="AlphaFoldDB" id="A0A949JZU1"/>
<dbReference type="Gene3D" id="3.40.50.300">
    <property type="entry name" value="P-loop containing nucleotide triphosphate hydrolases"/>
    <property type="match status" value="1"/>
</dbReference>
<dbReference type="CDD" id="cd02020">
    <property type="entry name" value="CMPK"/>
    <property type="match status" value="1"/>
</dbReference>
<comment type="catalytic activity">
    <reaction evidence="7 8">
        <text>CMP + ATP = CDP + ADP</text>
        <dbReference type="Rhea" id="RHEA:11600"/>
        <dbReference type="ChEBI" id="CHEBI:30616"/>
        <dbReference type="ChEBI" id="CHEBI:58069"/>
        <dbReference type="ChEBI" id="CHEBI:60377"/>
        <dbReference type="ChEBI" id="CHEBI:456216"/>
        <dbReference type="EC" id="2.7.4.25"/>
    </reaction>
</comment>
<evidence type="ECO:0000256" key="8">
    <source>
        <dbReference type="HAMAP-Rule" id="MF_00238"/>
    </source>
</evidence>
<dbReference type="GO" id="GO:0015949">
    <property type="term" value="P:nucleobase-containing small molecule interconversion"/>
    <property type="evidence" value="ECO:0007669"/>
    <property type="project" value="TreeGrafter"/>
</dbReference>
<feature type="domain" description="Cytidylate kinase" evidence="9">
    <location>
        <begin position="5"/>
        <end position="218"/>
    </location>
</feature>
<dbReference type="PANTHER" id="PTHR21299">
    <property type="entry name" value="CYTIDYLATE KINASE/PANTOATE-BETA-ALANINE LIGASE"/>
    <property type="match status" value="1"/>
</dbReference>
<sequence>MGYSIAIDGPAGAGKSTIAKRIAKSLSFVYVDTGAMYRAIALHLIRQGVPPGDSDLIGKVCQEADITIRYQDKEQQVLLNAENVTGLIRTEEVGNMASASSVNPKVRLKLVELQRALAAGADVVMDGRDIGTYVLPDAFLKIYLTASVKTRANRRYLELQKKGIPCDLAQITEDIEERDHRDMTREFAPLKQAEDAVLVDTSSMNIEEVADQILKLYKEKRAKL</sequence>
<dbReference type="GO" id="GO:0006220">
    <property type="term" value="P:pyrimidine nucleotide metabolic process"/>
    <property type="evidence" value="ECO:0007669"/>
    <property type="project" value="UniProtKB-UniRule"/>
</dbReference>
<evidence type="ECO:0000313" key="10">
    <source>
        <dbReference type="EMBL" id="MBU9738263.1"/>
    </source>
</evidence>
<comment type="similarity">
    <text evidence="1 8">Belongs to the cytidylate kinase family. Type 1 subfamily.</text>
</comment>
<keyword evidence="8" id="KW-0963">Cytoplasm</keyword>
<dbReference type="NCBIfam" id="TIGR00017">
    <property type="entry name" value="cmk"/>
    <property type="match status" value="1"/>
</dbReference>
<keyword evidence="2 8" id="KW-0808">Transferase</keyword>
<evidence type="ECO:0000256" key="3">
    <source>
        <dbReference type="ARBA" id="ARBA00022741"/>
    </source>
</evidence>
<dbReference type="HAMAP" id="MF_00238">
    <property type="entry name" value="Cytidyl_kinase_type1"/>
    <property type="match status" value="1"/>
</dbReference>
<dbReference type="GO" id="GO:0005829">
    <property type="term" value="C:cytosol"/>
    <property type="evidence" value="ECO:0007669"/>
    <property type="project" value="TreeGrafter"/>
</dbReference>
<dbReference type="InterPro" id="IPR027417">
    <property type="entry name" value="P-loop_NTPase"/>
</dbReference>
<comment type="subcellular location">
    <subcellularLocation>
        <location evidence="8">Cytoplasm</location>
    </subcellularLocation>
</comment>
<dbReference type="PANTHER" id="PTHR21299:SF2">
    <property type="entry name" value="CYTIDYLATE KINASE"/>
    <property type="match status" value="1"/>
</dbReference>